<keyword evidence="1" id="KW-0812">Transmembrane</keyword>
<reference evidence="2" key="1">
    <citation type="journal article" date="2015" name="Nature">
        <title>Complex archaea that bridge the gap between prokaryotes and eukaryotes.</title>
        <authorList>
            <person name="Spang A."/>
            <person name="Saw J.H."/>
            <person name="Jorgensen S.L."/>
            <person name="Zaremba-Niedzwiedzka K."/>
            <person name="Martijn J."/>
            <person name="Lind A.E."/>
            <person name="van Eijk R."/>
            <person name="Schleper C."/>
            <person name="Guy L."/>
            <person name="Ettema T.J."/>
        </authorList>
    </citation>
    <scope>NUCLEOTIDE SEQUENCE</scope>
</reference>
<evidence type="ECO:0000256" key="1">
    <source>
        <dbReference type="SAM" id="Phobius"/>
    </source>
</evidence>
<dbReference type="EMBL" id="LAZR01023535">
    <property type="protein sequence ID" value="KKL78187.1"/>
    <property type="molecule type" value="Genomic_DNA"/>
</dbReference>
<gene>
    <name evidence="2" type="ORF">LCGC14_2027300</name>
</gene>
<feature type="transmembrane region" description="Helical" evidence="1">
    <location>
        <begin position="12"/>
        <end position="40"/>
    </location>
</feature>
<dbReference type="AlphaFoldDB" id="A0A0F9HSS5"/>
<protein>
    <submittedName>
        <fullName evidence="2">Uncharacterized protein</fullName>
    </submittedName>
</protein>
<keyword evidence="1" id="KW-0472">Membrane</keyword>
<sequence>METYEWFLGVPLIWKSVFVLDVLGMSAILVIVLAELFSWGEQKYQESKFRYDFYKNKEMNARVDEMISAAQKR</sequence>
<feature type="non-terminal residue" evidence="2">
    <location>
        <position position="73"/>
    </location>
</feature>
<organism evidence="2">
    <name type="scientific">marine sediment metagenome</name>
    <dbReference type="NCBI Taxonomy" id="412755"/>
    <lineage>
        <taxon>unclassified sequences</taxon>
        <taxon>metagenomes</taxon>
        <taxon>ecological metagenomes</taxon>
    </lineage>
</organism>
<name>A0A0F9HSS5_9ZZZZ</name>
<accession>A0A0F9HSS5</accession>
<proteinExistence type="predicted"/>
<comment type="caution">
    <text evidence="2">The sequence shown here is derived from an EMBL/GenBank/DDBJ whole genome shotgun (WGS) entry which is preliminary data.</text>
</comment>
<evidence type="ECO:0000313" key="2">
    <source>
        <dbReference type="EMBL" id="KKL78187.1"/>
    </source>
</evidence>
<keyword evidence="1" id="KW-1133">Transmembrane helix</keyword>